<name>A0A6C0E7W5_9ZZZZ</name>
<dbReference type="Gene3D" id="3.30.420.10">
    <property type="entry name" value="Ribonuclease H-like superfamily/Ribonuclease H"/>
    <property type="match status" value="1"/>
</dbReference>
<dbReference type="InterPro" id="IPR012337">
    <property type="entry name" value="RNaseH-like_sf"/>
</dbReference>
<dbReference type="SUPFAM" id="SSF53098">
    <property type="entry name" value="Ribonuclease H-like"/>
    <property type="match status" value="1"/>
</dbReference>
<dbReference type="InterPro" id="IPR036397">
    <property type="entry name" value="RNaseH_sf"/>
</dbReference>
<organism evidence="1">
    <name type="scientific">viral metagenome</name>
    <dbReference type="NCBI Taxonomy" id="1070528"/>
    <lineage>
        <taxon>unclassified sequences</taxon>
        <taxon>metagenomes</taxon>
        <taxon>organismal metagenomes</taxon>
    </lineage>
</organism>
<reference evidence="1" key="1">
    <citation type="journal article" date="2020" name="Nature">
        <title>Giant virus diversity and host interactions through global metagenomics.</title>
        <authorList>
            <person name="Schulz F."/>
            <person name="Roux S."/>
            <person name="Paez-Espino D."/>
            <person name="Jungbluth S."/>
            <person name="Walsh D.A."/>
            <person name="Denef V.J."/>
            <person name="McMahon K.D."/>
            <person name="Konstantinidis K.T."/>
            <person name="Eloe-Fadrosh E.A."/>
            <person name="Kyrpides N.C."/>
            <person name="Woyke T."/>
        </authorList>
    </citation>
    <scope>NUCLEOTIDE SEQUENCE</scope>
    <source>
        <strain evidence="1">GVMAG-M-3300023179-150</strain>
    </source>
</reference>
<dbReference type="AlphaFoldDB" id="A0A6C0E7W5"/>
<proteinExistence type="predicted"/>
<protein>
    <submittedName>
        <fullName evidence="1">Uncharacterized protein</fullName>
    </submittedName>
</protein>
<dbReference type="GO" id="GO:0003676">
    <property type="term" value="F:nucleic acid binding"/>
    <property type="evidence" value="ECO:0007669"/>
    <property type="project" value="InterPro"/>
</dbReference>
<sequence>MAVEKETLYLSFDVEADGPDPSHNNMLSLGIYGFTKDKTEVFTWQRNFYPRPGKASDPECMINFWSKNQKAWKFVNTNREDPIKAFIDLATELTKLVSFHGYQLEWIGFPAAYDWQWLNVYYQDMLMVYPQYEFIKLGYKATCTSSLWTYWAKFNHLTKDQESALWKECSEGLISDHTPLVDAKCQGIIFYNLMKKMNLF</sequence>
<evidence type="ECO:0000313" key="1">
    <source>
        <dbReference type="EMBL" id="QHT24832.1"/>
    </source>
</evidence>
<dbReference type="EMBL" id="MN739749">
    <property type="protein sequence ID" value="QHT24832.1"/>
    <property type="molecule type" value="Genomic_DNA"/>
</dbReference>
<accession>A0A6C0E7W5</accession>